<evidence type="ECO:0000256" key="1">
    <source>
        <dbReference type="SAM" id="MobiDB-lite"/>
    </source>
</evidence>
<sequence>MTTTTTTVVNCPYNQILLQRRRQHHEASRDSFHEIWSTNNTNTNTNNNTVPNANAAPPSVQAPTNTGNANGVATMHFSVTTPTTGNLIRLHARRHGNNKLVIQSDGNNPYVPNRHHITPSFRLLHDDTTTHCAVVVYRHHDTMQMDYSIVEADSPQYVRQTSDSTFMVSIPQQQQQEEYNDEDEQPQMVQNNYQHNENIPLQYGNDEQHHTADNNSNNMNNNHHHNEDIPLLRVFASIAVAFGLTHGSEEWTVWKFGDTWEKTHTNISFAVAPGSTIHMIDTRWQHAHDSASGHRRRSTTRNNIITNSLESSFSSLHSFDSLSSPFVSTPSSRAPPPLLRSVVEFETRAESCAYVSTPINPHPIASGAANHLQRSALTLQPRILDARMVLVRHLVKEATTEGVMRTTGAEVIWSNTSLPQFQRPMVTLTQFAAGNPAAIALLEPTLAFHISAT</sequence>
<dbReference type="EMBL" id="CYKH01001348">
    <property type="protein sequence ID" value="CUG86647.1"/>
    <property type="molecule type" value="Genomic_DNA"/>
</dbReference>
<evidence type="ECO:0000313" key="2">
    <source>
        <dbReference type="EMBL" id="CUG86647.1"/>
    </source>
</evidence>
<feature type="region of interest" description="Disordered" evidence="1">
    <location>
        <begin position="40"/>
        <end position="59"/>
    </location>
</feature>
<dbReference type="Proteomes" id="UP000051952">
    <property type="component" value="Unassembled WGS sequence"/>
</dbReference>
<keyword evidence="3" id="KW-1185">Reference proteome</keyword>
<dbReference type="VEuPathDB" id="TriTrypDB:BSAL_06855"/>
<feature type="compositionally biased region" description="Low complexity" evidence="1">
    <location>
        <begin position="40"/>
        <end position="58"/>
    </location>
</feature>
<protein>
    <submittedName>
        <fullName evidence="2">Uncharacterized protein</fullName>
    </submittedName>
</protein>
<organism evidence="2 3">
    <name type="scientific">Bodo saltans</name>
    <name type="common">Flagellated protozoan</name>
    <dbReference type="NCBI Taxonomy" id="75058"/>
    <lineage>
        <taxon>Eukaryota</taxon>
        <taxon>Discoba</taxon>
        <taxon>Euglenozoa</taxon>
        <taxon>Kinetoplastea</taxon>
        <taxon>Metakinetoplastina</taxon>
        <taxon>Eubodonida</taxon>
        <taxon>Bodonidae</taxon>
        <taxon>Bodo</taxon>
    </lineage>
</organism>
<evidence type="ECO:0000313" key="3">
    <source>
        <dbReference type="Proteomes" id="UP000051952"/>
    </source>
</evidence>
<accession>A0A0S4JCK4</accession>
<dbReference type="AlphaFoldDB" id="A0A0S4JCK4"/>
<proteinExistence type="predicted"/>
<gene>
    <name evidence="2" type="ORF">BSAL_06855</name>
</gene>
<name>A0A0S4JCK4_BODSA</name>
<reference evidence="3" key="1">
    <citation type="submission" date="2015-09" db="EMBL/GenBank/DDBJ databases">
        <authorList>
            <consortium name="Pathogen Informatics"/>
        </authorList>
    </citation>
    <scope>NUCLEOTIDE SEQUENCE [LARGE SCALE GENOMIC DNA]</scope>
    <source>
        <strain evidence="3">Lake Konstanz</strain>
    </source>
</reference>